<feature type="transmembrane region" description="Helical" evidence="1">
    <location>
        <begin position="21"/>
        <end position="38"/>
    </location>
</feature>
<evidence type="ECO:0000313" key="3">
    <source>
        <dbReference type="Proteomes" id="UP000321419"/>
    </source>
</evidence>
<gene>
    <name evidence="2" type="ORF">PES01_16020</name>
</gene>
<dbReference type="RefSeq" id="WP_089346960.1">
    <property type="nucleotide sequence ID" value="NZ_BJUM01000013.1"/>
</dbReference>
<sequence>MDKADKTIKYRAQGARNGIEVLTVGSVGLVFIMLFNLLRPGEISILEIFLVSLCIAAIFIGFLKTQEPFYSLLLSESQLTYHHKYGFWQLHISNLHHSGIPKITDGYEYLELNAIGLKVNNMDEFLSAIEPRIAGKLLIEQRNLFMQVVQKHCKNGNCPSEWLVEDTQYTSPKGVGYTGLIAMFANRAKHLQLLTGYDLLLPASVLDKDIWTFSADLNKWKRAPERFITSQVGH</sequence>
<dbReference type="Proteomes" id="UP000321419">
    <property type="component" value="Unassembled WGS sequence"/>
</dbReference>
<proteinExistence type="predicted"/>
<dbReference type="Pfam" id="PF11201">
    <property type="entry name" value="DUF2982"/>
    <property type="match status" value="1"/>
</dbReference>
<keyword evidence="3" id="KW-1185">Reference proteome</keyword>
<dbReference type="OrthoDB" id="7061905at2"/>
<dbReference type="EMBL" id="BJUM01000013">
    <property type="protein sequence ID" value="GEK54757.1"/>
    <property type="molecule type" value="Genomic_DNA"/>
</dbReference>
<accession>A0A510XW12</accession>
<evidence type="ECO:0008006" key="4">
    <source>
        <dbReference type="Google" id="ProtNLM"/>
    </source>
</evidence>
<organism evidence="2 3">
    <name type="scientific">Pseudoalteromonas espejiana</name>
    <dbReference type="NCBI Taxonomy" id="28107"/>
    <lineage>
        <taxon>Bacteria</taxon>
        <taxon>Pseudomonadati</taxon>
        <taxon>Pseudomonadota</taxon>
        <taxon>Gammaproteobacteria</taxon>
        <taxon>Alteromonadales</taxon>
        <taxon>Pseudoalteromonadaceae</taxon>
        <taxon>Pseudoalteromonas</taxon>
    </lineage>
</organism>
<dbReference type="AlphaFoldDB" id="A0A510XW12"/>
<protein>
    <recommendedName>
        <fullName evidence="4">DUF2982 domain-containing protein</fullName>
    </recommendedName>
</protein>
<feature type="transmembrane region" description="Helical" evidence="1">
    <location>
        <begin position="44"/>
        <end position="63"/>
    </location>
</feature>
<evidence type="ECO:0000256" key="1">
    <source>
        <dbReference type="SAM" id="Phobius"/>
    </source>
</evidence>
<keyword evidence="1" id="KW-0812">Transmembrane</keyword>
<name>A0A510XW12_9GAMM</name>
<evidence type="ECO:0000313" key="2">
    <source>
        <dbReference type="EMBL" id="GEK54757.1"/>
    </source>
</evidence>
<keyword evidence="1" id="KW-1133">Transmembrane helix</keyword>
<reference evidence="2 3" key="1">
    <citation type="submission" date="2019-07" db="EMBL/GenBank/DDBJ databases">
        <title>Whole genome shotgun sequence of Pseudoalteromonas espejiana NBRC 102222.</title>
        <authorList>
            <person name="Hosoyama A."/>
            <person name="Uohara A."/>
            <person name="Ohji S."/>
            <person name="Ichikawa N."/>
        </authorList>
    </citation>
    <scope>NUCLEOTIDE SEQUENCE [LARGE SCALE GENOMIC DNA]</scope>
    <source>
        <strain evidence="2 3">NBRC 102222</strain>
    </source>
</reference>
<keyword evidence="1" id="KW-0472">Membrane</keyword>
<comment type="caution">
    <text evidence="2">The sequence shown here is derived from an EMBL/GenBank/DDBJ whole genome shotgun (WGS) entry which is preliminary data.</text>
</comment>
<dbReference type="InterPro" id="IPR021367">
    <property type="entry name" value="DUF2982"/>
</dbReference>